<dbReference type="EMBL" id="JAGEPF010000040">
    <property type="protein sequence ID" value="MBO2464954.1"/>
    <property type="molecule type" value="Genomic_DNA"/>
</dbReference>
<protein>
    <recommendedName>
        <fullName evidence="3">Transcriptional regulator</fullName>
    </recommendedName>
</protein>
<organism evidence="1 2">
    <name type="scientific">Actinomadura violacea</name>
    <dbReference type="NCBI Taxonomy" id="2819934"/>
    <lineage>
        <taxon>Bacteria</taxon>
        <taxon>Bacillati</taxon>
        <taxon>Actinomycetota</taxon>
        <taxon>Actinomycetes</taxon>
        <taxon>Streptosporangiales</taxon>
        <taxon>Thermomonosporaceae</taxon>
        <taxon>Actinomadura</taxon>
    </lineage>
</organism>
<sequence length="461" mass="48515">MPRPRTKPISNPALAAVIRRAGVTYAAFAQQVNTVAGENGYATRYNRGSVANWLTGRTPTPRVIPFVVEAAARLLGAPQLGSADLGWPDCGVAPQSPWAGDPATWLDHLGRCDMTDLDRRSVLSAGAFVLSAAAIPAAGVKGAGRTPPVRTGAADAARIKEMTETFAGLDDRFGGGHARASVAAYLTSHVVPLLRNASCSSAAVFVAAGDLAYLAGFMASDAGAAGAAQRYFIQAVRLAEHAGDDQAEAGRLRATALRAMSLQAVWLGHPAQGRDLADAAERALPAGCPLRLRAWVNSMRAEATAAAGDPYRARGLLRTAEWDLERASSDGAVWTGAYTWAALSHQTGTTLTAAGDLAAAEDHLTASLDGRPAHQRRSRTLIGSRLAHLQARRGHHDQAARTIQTIAADLPLVDSARVDHELHALRAEWRQAHGPSGGDVAEADAALADVLRRRHRSRTLL</sequence>
<accession>A0ABS3S7I2</accession>
<proteinExistence type="predicted"/>
<gene>
    <name evidence="1" type="ORF">J4709_46055</name>
</gene>
<name>A0ABS3S7I2_9ACTN</name>
<evidence type="ECO:0008006" key="3">
    <source>
        <dbReference type="Google" id="ProtNLM"/>
    </source>
</evidence>
<evidence type="ECO:0000313" key="2">
    <source>
        <dbReference type="Proteomes" id="UP000680206"/>
    </source>
</evidence>
<reference evidence="1 2" key="1">
    <citation type="submission" date="2021-03" db="EMBL/GenBank/DDBJ databases">
        <title>Actinomadura violae sp. nov., isolated from lichen in Thailand.</title>
        <authorList>
            <person name="Kanchanasin P."/>
            <person name="Saeng-In P."/>
            <person name="Phongsopitanun W."/>
            <person name="Yuki M."/>
            <person name="Kudo T."/>
            <person name="Ohkuma M."/>
            <person name="Tanasupawat S."/>
        </authorList>
    </citation>
    <scope>NUCLEOTIDE SEQUENCE [LARGE SCALE GENOMIC DNA]</scope>
    <source>
        <strain evidence="1 2">LCR2-06</strain>
    </source>
</reference>
<dbReference type="RefSeq" id="WP_208251817.1">
    <property type="nucleotide sequence ID" value="NZ_JAGEPF010000040.1"/>
</dbReference>
<evidence type="ECO:0000313" key="1">
    <source>
        <dbReference type="EMBL" id="MBO2464954.1"/>
    </source>
</evidence>
<dbReference type="Proteomes" id="UP000680206">
    <property type="component" value="Unassembled WGS sequence"/>
</dbReference>
<comment type="caution">
    <text evidence="1">The sequence shown here is derived from an EMBL/GenBank/DDBJ whole genome shotgun (WGS) entry which is preliminary data.</text>
</comment>
<keyword evidence="2" id="KW-1185">Reference proteome</keyword>